<dbReference type="AlphaFoldDB" id="A0A7S1NKP3"/>
<reference evidence="8" key="1">
    <citation type="submission" date="2021-01" db="EMBL/GenBank/DDBJ databases">
        <authorList>
            <person name="Corre E."/>
            <person name="Pelletier E."/>
            <person name="Niang G."/>
            <person name="Scheremetjew M."/>
            <person name="Finn R."/>
            <person name="Kale V."/>
            <person name="Holt S."/>
            <person name="Cochrane G."/>
            <person name="Meng A."/>
            <person name="Brown T."/>
            <person name="Cohen L."/>
        </authorList>
    </citation>
    <scope>NUCLEOTIDE SEQUENCE</scope>
    <source>
        <strain evidence="8">NIES-381</strain>
    </source>
</reference>
<dbReference type="Pfam" id="PF00254">
    <property type="entry name" value="FKBP_C"/>
    <property type="match status" value="1"/>
</dbReference>
<evidence type="ECO:0000313" key="8">
    <source>
        <dbReference type="EMBL" id="CAD9025946.1"/>
    </source>
</evidence>
<keyword evidence="3 5" id="KW-0697">Rotamase</keyword>
<dbReference type="InterPro" id="IPR036390">
    <property type="entry name" value="WH_DNA-bd_sf"/>
</dbReference>
<dbReference type="GO" id="GO:0003755">
    <property type="term" value="F:peptidyl-prolyl cis-trans isomerase activity"/>
    <property type="evidence" value="ECO:0007669"/>
    <property type="project" value="UniProtKB-KW"/>
</dbReference>
<evidence type="ECO:0000256" key="2">
    <source>
        <dbReference type="ARBA" id="ARBA00013194"/>
    </source>
</evidence>
<evidence type="ECO:0000256" key="5">
    <source>
        <dbReference type="PROSITE-ProRule" id="PRU00277"/>
    </source>
</evidence>
<dbReference type="PANTHER" id="PTHR43811:SF19">
    <property type="entry name" value="39 KDA FK506-BINDING NUCLEAR PROTEIN"/>
    <property type="match status" value="1"/>
</dbReference>
<dbReference type="EMBL" id="HBGA01099254">
    <property type="protein sequence ID" value="CAD9025946.1"/>
    <property type="molecule type" value="Transcribed_RNA"/>
</dbReference>
<dbReference type="SUPFAM" id="SSF54534">
    <property type="entry name" value="FKBP-like"/>
    <property type="match status" value="1"/>
</dbReference>
<protein>
    <recommendedName>
        <fullName evidence="2 5">peptidylprolyl isomerase</fullName>
        <ecNumber evidence="2 5">5.2.1.8</ecNumber>
    </recommendedName>
</protein>
<keyword evidence="4 5" id="KW-0413">Isomerase</keyword>
<name>A0A7S1NKP3_9EUGL</name>
<accession>A0A7S1NKP3</accession>
<dbReference type="PROSITE" id="PS50059">
    <property type="entry name" value="FKBP_PPIASE"/>
    <property type="match status" value="1"/>
</dbReference>
<dbReference type="PANTHER" id="PTHR43811">
    <property type="entry name" value="FKBP-TYPE PEPTIDYL-PROLYL CIS-TRANS ISOMERASE FKPA"/>
    <property type="match status" value="1"/>
</dbReference>
<comment type="catalytic activity">
    <reaction evidence="1 5">
        <text>[protein]-peptidylproline (omega=180) = [protein]-peptidylproline (omega=0)</text>
        <dbReference type="Rhea" id="RHEA:16237"/>
        <dbReference type="Rhea" id="RHEA-COMP:10747"/>
        <dbReference type="Rhea" id="RHEA-COMP:10748"/>
        <dbReference type="ChEBI" id="CHEBI:83833"/>
        <dbReference type="ChEBI" id="CHEBI:83834"/>
        <dbReference type="EC" id="5.2.1.8"/>
    </reaction>
</comment>
<dbReference type="InterPro" id="IPR001179">
    <property type="entry name" value="PPIase_FKBP_dom"/>
</dbReference>
<evidence type="ECO:0000256" key="4">
    <source>
        <dbReference type="ARBA" id="ARBA00023235"/>
    </source>
</evidence>
<gene>
    <name evidence="8" type="ORF">EGYM00392_LOCUS37075</name>
</gene>
<dbReference type="SUPFAM" id="SSF46785">
    <property type="entry name" value="Winged helix' DNA-binding domain"/>
    <property type="match status" value="1"/>
</dbReference>
<feature type="domain" description="PPIase FKBP-type" evidence="7">
    <location>
        <begin position="138"/>
        <end position="222"/>
    </location>
</feature>
<sequence length="236" mass="25837">MSDDDDDVPNLVPAAPTIDAKPESSKVKEKSETNSLDKVLVAIRALGEQDGSHPADIAKYLKSVNGDITGIRRALKRGVAKSLIKRGEGDKYSLVAKTGNKVAKNTVEQLAEGIVDVGGVQVTMIGKEPKSGFFAERGDTVTISYKGMLKEGMKMFDQNKVDFVLGAGDVIPGWERGVPGMREGEKRRLDIPHWLAYGKKGYKKTIPPKADLVFIVQLLKVRKSYEKFGSSKKFKK</sequence>
<feature type="compositionally biased region" description="Basic and acidic residues" evidence="6">
    <location>
        <begin position="20"/>
        <end position="32"/>
    </location>
</feature>
<organism evidence="8">
    <name type="scientific">Eutreptiella gymnastica</name>
    <dbReference type="NCBI Taxonomy" id="73025"/>
    <lineage>
        <taxon>Eukaryota</taxon>
        <taxon>Discoba</taxon>
        <taxon>Euglenozoa</taxon>
        <taxon>Euglenida</taxon>
        <taxon>Spirocuta</taxon>
        <taxon>Euglenophyceae</taxon>
        <taxon>Eutreptiales</taxon>
        <taxon>Eutreptiaceae</taxon>
        <taxon>Eutreptiella</taxon>
    </lineage>
</organism>
<proteinExistence type="predicted"/>
<dbReference type="InterPro" id="IPR046357">
    <property type="entry name" value="PPIase_dom_sf"/>
</dbReference>
<dbReference type="Gene3D" id="3.10.50.40">
    <property type="match status" value="1"/>
</dbReference>
<evidence type="ECO:0000256" key="3">
    <source>
        <dbReference type="ARBA" id="ARBA00023110"/>
    </source>
</evidence>
<evidence type="ECO:0000256" key="6">
    <source>
        <dbReference type="SAM" id="MobiDB-lite"/>
    </source>
</evidence>
<feature type="region of interest" description="Disordered" evidence="6">
    <location>
        <begin position="1"/>
        <end position="33"/>
    </location>
</feature>
<evidence type="ECO:0000259" key="7">
    <source>
        <dbReference type="PROSITE" id="PS50059"/>
    </source>
</evidence>
<dbReference type="EC" id="5.2.1.8" evidence="2 5"/>
<evidence type="ECO:0000256" key="1">
    <source>
        <dbReference type="ARBA" id="ARBA00000971"/>
    </source>
</evidence>